<dbReference type="InterPro" id="IPR009339">
    <property type="entry name" value="DUF998"/>
</dbReference>
<feature type="transmembrane region" description="Helical" evidence="1">
    <location>
        <begin position="93"/>
        <end position="110"/>
    </location>
</feature>
<keyword evidence="1" id="KW-0472">Membrane</keyword>
<accession>A0A2T0X6K5</accession>
<comment type="caution">
    <text evidence="2">The sequence shown here is derived from an EMBL/GenBank/DDBJ whole genome shotgun (WGS) entry which is preliminary data.</text>
</comment>
<dbReference type="RefSeq" id="WP_106159057.1">
    <property type="nucleotide sequence ID" value="NZ_PVTT01000001.1"/>
</dbReference>
<feature type="transmembrane region" description="Helical" evidence="1">
    <location>
        <begin position="21"/>
        <end position="41"/>
    </location>
</feature>
<reference evidence="2 3" key="1">
    <citation type="submission" date="2018-03" db="EMBL/GenBank/DDBJ databases">
        <title>Genomic Encyclopedia of Archaeal and Bacterial Type Strains, Phase II (KMG-II): from individual species to whole genera.</title>
        <authorList>
            <person name="Goeker M."/>
        </authorList>
    </citation>
    <scope>NUCLEOTIDE SEQUENCE [LARGE SCALE GENOMIC DNA]</scope>
    <source>
        <strain evidence="2 3">DSM 29318</strain>
    </source>
</reference>
<evidence type="ECO:0000313" key="2">
    <source>
        <dbReference type="EMBL" id="PRY94566.1"/>
    </source>
</evidence>
<feature type="transmembrane region" description="Helical" evidence="1">
    <location>
        <begin position="189"/>
        <end position="208"/>
    </location>
</feature>
<sequence>MPQIAPHLANENISDFASFSGLAGFAGILCMAVGVIAGDMMVPGNDWIADTISAMAAGNPLWWIVDGGIVLYGFAVLVMALGCASVHPGGRRFSVGCVGLALLGVTIFLIGFRNEYGDGDAERGEEFHTYFVYLIGALFAAVPWMLSGGLAAFSRPAARALRWGAAAWIVAAPWFFFMPDGYDGLYERGLGLISFWIVGAIAAALLPAERGA</sequence>
<feature type="transmembrane region" description="Helical" evidence="1">
    <location>
        <begin position="130"/>
        <end position="153"/>
    </location>
</feature>
<proteinExistence type="predicted"/>
<keyword evidence="3" id="KW-1185">Reference proteome</keyword>
<feature type="transmembrane region" description="Helical" evidence="1">
    <location>
        <begin position="61"/>
        <end position="81"/>
    </location>
</feature>
<organism evidence="2 3">
    <name type="scientific">Hasllibacter halocynthiae</name>
    <dbReference type="NCBI Taxonomy" id="595589"/>
    <lineage>
        <taxon>Bacteria</taxon>
        <taxon>Pseudomonadati</taxon>
        <taxon>Pseudomonadota</taxon>
        <taxon>Alphaproteobacteria</taxon>
        <taxon>Rhodobacterales</taxon>
        <taxon>Roseobacteraceae</taxon>
        <taxon>Hasllibacter</taxon>
    </lineage>
</organism>
<keyword evidence="1" id="KW-1133">Transmembrane helix</keyword>
<evidence type="ECO:0000313" key="3">
    <source>
        <dbReference type="Proteomes" id="UP000238801"/>
    </source>
</evidence>
<gene>
    <name evidence="2" type="ORF">BCF33_0158</name>
</gene>
<name>A0A2T0X6K5_9RHOB</name>
<dbReference type="OrthoDB" id="581705at2"/>
<keyword evidence="1" id="KW-0812">Transmembrane</keyword>
<dbReference type="Proteomes" id="UP000238801">
    <property type="component" value="Unassembled WGS sequence"/>
</dbReference>
<dbReference type="EMBL" id="PVTT01000001">
    <property type="protein sequence ID" value="PRY94566.1"/>
    <property type="molecule type" value="Genomic_DNA"/>
</dbReference>
<feature type="transmembrane region" description="Helical" evidence="1">
    <location>
        <begin position="160"/>
        <end position="177"/>
    </location>
</feature>
<protein>
    <submittedName>
        <fullName evidence="2">Uncharacterized protein DUF998</fullName>
    </submittedName>
</protein>
<dbReference type="Pfam" id="PF06197">
    <property type="entry name" value="DUF998"/>
    <property type="match status" value="1"/>
</dbReference>
<evidence type="ECO:0000256" key="1">
    <source>
        <dbReference type="SAM" id="Phobius"/>
    </source>
</evidence>
<dbReference type="AlphaFoldDB" id="A0A2T0X6K5"/>